<dbReference type="InterPro" id="IPR000408">
    <property type="entry name" value="Reg_chr_condens"/>
</dbReference>
<dbReference type="GO" id="GO:0034551">
    <property type="term" value="P:mitochondrial respiratory chain complex III assembly"/>
    <property type="evidence" value="ECO:0007669"/>
    <property type="project" value="TreeGrafter"/>
</dbReference>
<gene>
    <name evidence="3" type="ORF">M437DRAFT_38147</name>
</gene>
<dbReference type="Gene3D" id="2.130.10.30">
    <property type="entry name" value="Regulator of chromosome condensation 1/beta-lactamase-inhibitor protein II"/>
    <property type="match status" value="1"/>
</dbReference>
<dbReference type="STRING" id="1043003.A0A074WXW5"/>
<dbReference type="RefSeq" id="XP_040884224.1">
    <property type="nucleotide sequence ID" value="XM_041019782.1"/>
</dbReference>
<feature type="repeat" description="RCC1" evidence="1">
    <location>
        <begin position="348"/>
        <end position="409"/>
    </location>
</feature>
<organism evidence="3 4">
    <name type="scientific">Aureobasidium melanogenum (strain CBS 110374)</name>
    <name type="common">Aureobasidium pullulans var. melanogenum</name>
    <dbReference type="NCBI Taxonomy" id="1043003"/>
    <lineage>
        <taxon>Eukaryota</taxon>
        <taxon>Fungi</taxon>
        <taxon>Dikarya</taxon>
        <taxon>Ascomycota</taxon>
        <taxon>Pezizomycotina</taxon>
        <taxon>Dothideomycetes</taxon>
        <taxon>Dothideomycetidae</taxon>
        <taxon>Dothideales</taxon>
        <taxon>Saccotheciaceae</taxon>
        <taxon>Aureobasidium</taxon>
    </lineage>
</organism>
<dbReference type="SUPFAM" id="SSF50985">
    <property type="entry name" value="RCC1/BLIP-II"/>
    <property type="match status" value="1"/>
</dbReference>
<dbReference type="InterPro" id="IPR053245">
    <property type="entry name" value="MitoProcess-Associated"/>
</dbReference>
<dbReference type="InterPro" id="IPR009091">
    <property type="entry name" value="RCC1/BLIP-II"/>
</dbReference>
<dbReference type="GeneID" id="63913155"/>
<dbReference type="PANTHER" id="PTHR47563:SF1">
    <property type="entry name" value="PROTEIN FMP25, MITOCHONDRIAL"/>
    <property type="match status" value="1"/>
</dbReference>
<proteinExistence type="predicted"/>
<evidence type="ECO:0000313" key="4">
    <source>
        <dbReference type="Proteomes" id="UP000030672"/>
    </source>
</evidence>
<dbReference type="PANTHER" id="PTHR47563">
    <property type="entry name" value="PROTEIN FMP25, MITOCHONDRIAL"/>
    <property type="match status" value="1"/>
</dbReference>
<name>A0A074WXW5_AURM1</name>
<keyword evidence="4" id="KW-1185">Reference proteome</keyword>
<feature type="repeat" description="RCC1" evidence="1">
    <location>
        <begin position="427"/>
        <end position="492"/>
    </location>
</feature>
<dbReference type="GO" id="GO:0005743">
    <property type="term" value="C:mitochondrial inner membrane"/>
    <property type="evidence" value="ECO:0007669"/>
    <property type="project" value="TreeGrafter"/>
</dbReference>
<protein>
    <submittedName>
        <fullName evidence="3">Mitochondrial protein-like protein Fmp25</fullName>
    </submittedName>
</protein>
<dbReference type="PROSITE" id="PS50012">
    <property type="entry name" value="RCC1_3"/>
    <property type="match status" value="3"/>
</dbReference>
<evidence type="ECO:0000256" key="1">
    <source>
        <dbReference type="PROSITE-ProRule" id="PRU00235"/>
    </source>
</evidence>
<dbReference type="EMBL" id="KL584824">
    <property type="protein sequence ID" value="KEQ67201.1"/>
    <property type="molecule type" value="Genomic_DNA"/>
</dbReference>
<evidence type="ECO:0000256" key="2">
    <source>
        <dbReference type="SAM" id="MobiDB-lite"/>
    </source>
</evidence>
<feature type="region of interest" description="Disordered" evidence="2">
    <location>
        <begin position="84"/>
        <end position="114"/>
    </location>
</feature>
<dbReference type="Proteomes" id="UP000030672">
    <property type="component" value="Unassembled WGS sequence"/>
</dbReference>
<reference evidence="3 4" key="1">
    <citation type="journal article" date="2014" name="BMC Genomics">
        <title>Genome sequencing of four Aureobasidium pullulans varieties: biotechnological potential, stress tolerance, and description of new species.</title>
        <authorList>
            <person name="Gostin Ar C."/>
            <person name="Ohm R.A."/>
            <person name="Kogej T."/>
            <person name="Sonjak S."/>
            <person name="Turk M."/>
            <person name="Zajc J."/>
            <person name="Zalar P."/>
            <person name="Grube M."/>
            <person name="Sun H."/>
            <person name="Han J."/>
            <person name="Sharma A."/>
            <person name="Chiniquy J."/>
            <person name="Ngan C.Y."/>
            <person name="Lipzen A."/>
            <person name="Barry K."/>
            <person name="Grigoriev I.V."/>
            <person name="Gunde-Cimerman N."/>
        </authorList>
    </citation>
    <scope>NUCLEOTIDE SEQUENCE [LARGE SCALE GENOMIC DNA]</scope>
    <source>
        <strain evidence="3 4">CBS 110374</strain>
    </source>
</reference>
<sequence length="590" mass="63463">MLPKTSVPKLGALPTARAASTRASIQARSHARVASAPAYAARRQQHFLRSLVVITAAAGVATVSQYYLNDGRLLNTAYAEAPPAADQPELQIEKTRRRGANKEEDRDIASSQHLQVRKSWENPGVYACGSNAGKVVAPDSDASYIKTPRRIKFFDGKLLRDIKLDKNFGAAIDEQGNLLQWGVDYSKDTTQPTVTLKGKNLVSLAISKDRILGLSSSGSVYSLPVSAADQASGAKPSESSWIPFWSSTSPISYRTIVPSDMSYSEKVSTIDSGLEHALLLTSKGRLFSMASATDAYPTRGQLGVPGLSWDNKPAGPYYQPHELTTLRGFNINKIACGDYHSIVADADGRVFAFGNNTSGQLGFDYNTESAVVDTPALLPLQKLYAGSSQTPVVTSIAAGGANSFLTVDATKVASRNSDGRGVGRVTADTFACGAGIYGTLGNNRWTHVQGTPTKIPSLSSLFEYDETTNSVVPIRLASISAGNKHVAAVMNNVAHTGALNTDGETWWGRDIVFWGGNEHYQLGTGKRNNVNAPTYIQPLDQAAERKVRGKEEHRFQITPRSTVRLADGRKVSIEQRVECGRDCTAIYSGV</sequence>
<accession>A0A074WXW5</accession>
<dbReference type="AlphaFoldDB" id="A0A074WXW5"/>
<dbReference type="Pfam" id="PF00415">
    <property type="entry name" value="RCC1"/>
    <property type="match status" value="1"/>
</dbReference>
<evidence type="ECO:0000313" key="3">
    <source>
        <dbReference type="EMBL" id="KEQ67201.1"/>
    </source>
</evidence>
<dbReference type="HOGENOM" id="CLU_021989_1_0_1"/>
<dbReference type="Pfam" id="PF13540">
    <property type="entry name" value="RCC1_2"/>
    <property type="match status" value="1"/>
</dbReference>
<feature type="repeat" description="RCC1" evidence="1">
    <location>
        <begin position="284"/>
        <end position="347"/>
    </location>
</feature>